<organism evidence="3 4">
    <name type="scientific">Chelatococcus asaccharovorans</name>
    <dbReference type="NCBI Taxonomy" id="28210"/>
    <lineage>
        <taxon>Bacteria</taxon>
        <taxon>Pseudomonadati</taxon>
        <taxon>Pseudomonadota</taxon>
        <taxon>Alphaproteobacteria</taxon>
        <taxon>Hyphomicrobiales</taxon>
        <taxon>Chelatococcaceae</taxon>
        <taxon>Chelatococcus</taxon>
    </lineage>
</organism>
<feature type="chain" id="PRO_5041068609" evidence="1">
    <location>
        <begin position="21"/>
        <end position="175"/>
    </location>
</feature>
<name>A0A2V3U8N1_9HYPH</name>
<dbReference type="CDD" id="cd08545">
    <property type="entry name" value="YcnI_like"/>
    <property type="match status" value="1"/>
</dbReference>
<evidence type="ECO:0000313" key="3">
    <source>
        <dbReference type="EMBL" id="PXW60166.1"/>
    </source>
</evidence>
<feature type="signal peptide" evidence="1">
    <location>
        <begin position="1"/>
        <end position="20"/>
    </location>
</feature>
<sequence length="175" mass="18896">MISLKSLIPAVLLSAVGASAALAHVTLESQQAPVSSTYKATFRVPHGCEGKATNTVRVRIPEGVIAVKPQPKPGWKLEKVKGKYAKSYDYYGTPTGEGVTEVIWSGGNLGDDEYDEFVLRGYLTGDLKADTMLYFPVVQECPDGAAARWIEIPEAGKKADDYEKPAPGLKLLPKK</sequence>
<proteinExistence type="predicted"/>
<keyword evidence="4" id="KW-1185">Reference proteome</keyword>
<accession>A0A2V3U8N1</accession>
<evidence type="ECO:0000259" key="2">
    <source>
        <dbReference type="Pfam" id="PF07987"/>
    </source>
</evidence>
<protein>
    <submittedName>
        <fullName evidence="3">Uncharacterized protein YcnI</fullName>
    </submittedName>
</protein>
<gene>
    <name evidence="3" type="ORF">C7450_104218</name>
</gene>
<dbReference type="InterPro" id="IPR012533">
    <property type="entry name" value="YcnI-copper_dom"/>
</dbReference>
<comment type="caution">
    <text evidence="3">The sequence shown here is derived from an EMBL/GenBank/DDBJ whole genome shotgun (WGS) entry which is preliminary data.</text>
</comment>
<dbReference type="InterPro" id="IPR038507">
    <property type="entry name" value="YcnI-like_sf"/>
</dbReference>
<keyword evidence="1" id="KW-0732">Signal</keyword>
<dbReference type="OrthoDB" id="9796962at2"/>
<dbReference type="Pfam" id="PF07987">
    <property type="entry name" value="DUF1775"/>
    <property type="match status" value="1"/>
</dbReference>
<feature type="domain" description="YncI copper-binding" evidence="2">
    <location>
        <begin position="24"/>
        <end position="171"/>
    </location>
</feature>
<evidence type="ECO:0000256" key="1">
    <source>
        <dbReference type="SAM" id="SignalP"/>
    </source>
</evidence>
<dbReference type="EMBL" id="QJJK01000004">
    <property type="protein sequence ID" value="PXW60166.1"/>
    <property type="molecule type" value="Genomic_DNA"/>
</dbReference>
<evidence type="ECO:0000313" key="4">
    <source>
        <dbReference type="Proteomes" id="UP000248021"/>
    </source>
</evidence>
<dbReference type="Proteomes" id="UP000248021">
    <property type="component" value="Unassembled WGS sequence"/>
</dbReference>
<dbReference type="RefSeq" id="WP_110374511.1">
    <property type="nucleotide sequence ID" value="NZ_CAKNFM010000006.1"/>
</dbReference>
<dbReference type="Gene3D" id="2.60.40.2230">
    <property type="entry name" value="Uncharacterised protein YcnI-like PF07987, DUF1775"/>
    <property type="match status" value="1"/>
</dbReference>
<dbReference type="AlphaFoldDB" id="A0A2V3U8N1"/>
<reference evidence="3 4" key="1">
    <citation type="submission" date="2018-05" db="EMBL/GenBank/DDBJ databases">
        <title>Genomic Encyclopedia of Type Strains, Phase IV (KMG-IV): sequencing the most valuable type-strain genomes for metagenomic binning, comparative biology and taxonomic classification.</title>
        <authorList>
            <person name="Goeker M."/>
        </authorList>
    </citation>
    <scope>NUCLEOTIDE SEQUENCE [LARGE SCALE GENOMIC DNA]</scope>
    <source>
        <strain evidence="3 4">DSM 6462</strain>
    </source>
</reference>